<dbReference type="FunFam" id="1.20.58.100:FF:000001">
    <property type="entry name" value="Succinate dehydrogenase flavoprotein subunit (SdhA)"/>
    <property type="match status" value="1"/>
</dbReference>
<evidence type="ECO:0000256" key="5">
    <source>
        <dbReference type="ARBA" id="ARBA00022448"/>
    </source>
</evidence>
<evidence type="ECO:0000256" key="1">
    <source>
        <dbReference type="ARBA" id="ARBA00001974"/>
    </source>
</evidence>
<dbReference type="PANTHER" id="PTHR11632">
    <property type="entry name" value="SUCCINATE DEHYDROGENASE 2 FLAVOPROTEIN SUBUNIT"/>
    <property type="match status" value="1"/>
</dbReference>
<accession>A0A0B8PDS1</accession>
<evidence type="ECO:0000256" key="9">
    <source>
        <dbReference type="ARBA" id="ARBA00023002"/>
    </source>
</evidence>
<dbReference type="Gene3D" id="4.10.80.40">
    <property type="entry name" value="succinate dehydrogenase protein domain"/>
    <property type="match status" value="1"/>
</dbReference>
<dbReference type="GO" id="GO:0008177">
    <property type="term" value="F:succinate dehydrogenase (quinone) activity"/>
    <property type="evidence" value="ECO:0007669"/>
    <property type="project" value="UniProtKB-EC"/>
</dbReference>
<dbReference type="Proteomes" id="UP000031670">
    <property type="component" value="Unassembled WGS sequence"/>
</dbReference>
<dbReference type="EC" id="1.3.5.1" evidence="4"/>
<comment type="caution">
    <text evidence="13">The sequence shown here is derived from an EMBL/GenBank/DDBJ whole genome shotgun (WGS) entry which is preliminary data.</text>
</comment>
<gene>
    <name evidence="13" type="ORF">JCM19232_1985</name>
</gene>
<proteinExistence type="inferred from homology"/>
<evidence type="ECO:0000256" key="4">
    <source>
        <dbReference type="ARBA" id="ARBA00012792"/>
    </source>
</evidence>
<dbReference type="FunFam" id="4.10.80.40:FF:000003">
    <property type="entry name" value="Fumarate reductase flavoprotein subunit"/>
    <property type="match status" value="1"/>
</dbReference>
<dbReference type="Pfam" id="PF02910">
    <property type="entry name" value="Succ_DH_flav_C"/>
    <property type="match status" value="1"/>
</dbReference>
<dbReference type="EMBL" id="BBSA01000017">
    <property type="protein sequence ID" value="GAM65110.1"/>
    <property type="molecule type" value="Genomic_DNA"/>
</dbReference>
<evidence type="ECO:0000313" key="14">
    <source>
        <dbReference type="Proteomes" id="UP000031670"/>
    </source>
</evidence>
<reference evidence="13 14" key="2">
    <citation type="submission" date="2015-01" db="EMBL/GenBank/DDBJ databases">
        <authorList>
            <consortium name="NBRP consortium"/>
            <person name="Sawabe T."/>
            <person name="Meirelles P."/>
            <person name="Feng G."/>
            <person name="Sayaka M."/>
            <person name="Hattori M."/>
            <person name="Ohkuma M."/>
        </authorList>
    </citation>
    <scope>NUCLEOTIDE SEQUENCE [LARGE SCALE GENOMIC DNA]</scope>
    <source>
        <strain evidence="13 14">JCM19232</strain>
    </source>
</reference>
<reference evidence="13 14" key="1">
    <citation type="submission" date="2015-01" db="EMBL/GenBank/DDBJ databases">
        <title>Vibrio sp. C5 JCM 19232 whole genome shotgun sequence.</title>
        <authorList>
            <person name="Sawabe T."/>
            <person name="Meirelles P."/>
            <person name="Feng G."/>
            <person name="Sayaka M."/>
            <person name="Hattori M."/>
            <person name="Ohkuma M."/>
        </authorList>
    </citation>
    <scope>NUCLEOTIDE SEQUENCE [LARGE SCALE GENOMIC DNA]</scope>
    <source>
        <strain evidence="13 14">JCM19232</strain>
    </source>
</reference>
<protein>
    <recommendedName>
        <fullName evidence="4">succinate dehydrogenase</fullName>
        <ecNumber evidence="4">1.3.5.1</ecNumber>
    </recommendedName>
</protein>
<sequence>MVFGRVAGEEAVKRASEFKGWNDASIQAQIDAVDARIQSLLGQEGDENWSEIRTEMGKTMEAGCGIYRREDLMQETMDKLTELKERYKKISIKDKGKVFNTDLLYAIEVGYGLEVAEAMVHSAILRKESRGAHQRLDEGCTERDDEQFLKHSLAFFNQDAVPSIDYSDVTITKSQPKARLYGAAAEEAAKAEAEENK</sequence>
<comment type="catalytic activity">
    <reaction evidence="11">
        <text>a quinone + succinate = fumarate + a quinol</text>
        <dbReference type="Rhea" id="RHEA:40523"/>
        <dbReference type="ChEBI" id="CHEBI:24646"/>
        <dbReference type="ChEBI" id="CHEBI:29806"/>
        <dbReference type="ChEBI" id="CHEBI:30031"/>
        <dbReference type="ChEBI" id="CHEBI:132124"/>
        <dbReference type="EC" id="1.3.5.1"/>
    </reaction>
</comment>
<dbReference type="AlphaFoldDB" id="A0A0B8PDS1"/>
<keyword evidence="8" id="KW-0249">Electron transport</keyword>
<feature type="domain" description="Fumarate reductase/succinate dehydrogenase flavoprotein-like C-terminal" evidence="12">
    <location>
        <begin position="53"/>
        <end position="181"/>
    </location>
</feature>
<evidence type="ECO:0000256" key="10">
    <source>
        <dbReference type="ARBA" id="ARBA00023136"/>
    </source>
</evidence>
<name>A0A0B8PDS1_9VIBR</name>
<evidence type="ECO:0000313" key="13">
    <source>
        <dbReference type="EMBL" id="GAM65110.1"/>
    </source>
</evidence>
<keyword evidence="6" id="KW-0285">Flavoprotein</keyword>
<dbReference type="GO" id="GO:0009055">
    <property type="term" value="F:electron transfer activity"/>
    <property type="evidence" value="ECO:0007669"/>
    <property type="project" value="UniProtKB-ARBA"/>
</dbReference>
<comment type="cofactor">
    <cofactor evidence="1">
        <name>FAD</name>
        <dbReference type="ChEBI" id="CHEBI:57692"/>
    </cofactor>
</comment>
<dbReference type="GO" id="GO:0005886">
    <property type="term" value="C:plasma membrane"/>
    <property type="evidence" value="ECO:0007669"/>
    <property type="project" value="UniProtKB-SubCell"/>
</dbReference>
<dbReference type="Gene3D" id="1.20.58.100">
    <property type="entry name" value="Fumarate reductase/succinate dehydrogenase flavoprotein-like, C-terminal domain"/>
    <property type="match status" value="1"/>
</dbReference>
<evidence type="ECO:0000256" key="8">
    <source>
        <dbReference type="ARBA" id="ARBA00022982"/>
    </source>
</evidence>
<dbReference type="GO" id="GO:0006113">
    <property type="term" value="P:fermentation"/>
    <property type="evidence" value="ECO:0007669"/>
    <property type="project" value="TreeGrafter"/>
</dbReference>
<evidence type="ECO:0000256" key="7">
    <source>
        <dbReference type="ARBA" id="ARBA00022827"/>
    </source>
</evidence>
<keyword evidence="9" id="KW-0560">Oxidoreductase</keyword>
<evidence type="ECO:0000256" key="3">
    <source>
        <dbReference type="ARBA" id="ARBA00008040"/>
    </source>
</evidence>
<evidence type="ECO:0000259" key="12">
    <source>
        <dbReference type="Pfam" id="PF02910"/>
    </source>
</evidence>
<comment type="similarity">
    <text evidence="3">Belongs to the FAD-dependent oxidoreductase 2 family. FRD/SDH subfamily.</text>
</comment>
<dbReference type="InterPro" id="IPR037099">
    <property type="entry name" value="Fum_R/Succ_DH_flav-like_C_sf"/>
</dbReference>
<evidence type="ECO:0000256" key="2">
    <source>
        <dbReference type="ARBA" id="ARBA00004515"/>
    </source>
</evidence>
<dbReference type="SUPFAM" id="SSF46977">
    <property type="entry name" value="Succinate dehydrogenase/fumarate reductase flavoprotein C-terminal domain"/>
    <property type="match status" value="1"/>
</dbReference>
<dbReference type="InterPro" id="IPR030664">
    <property type="entry name" value="SdhA/FrdA/AprA"/>
</dbReference>
<organism evidence="13 14">
    <name type="scientific">Vibrio ishigakensis</name>
    <dbReference type="NCBI Taxonomy" id="1481914"/>
    <lineage>
        <taxon>Bacteria</taxon>
        <taxon>Pseudomonadati</taxon>
        <taxon>Pseudomonadota</taxon>
        <taxon>Gammaproteobacteria</taxon>
        <taxon>Vibrionales</taxon>
        <taxon>Vibrionaceae</taxon>
        <taxon>Vibrio</taxon>
    </lineage>
</organism>
<keyword evidence="7" id="KW-0274">FAD</keyword>
<dbReference type="PANTHER" id="PTHR11632:SF82">
    <property type="entry name" value="FUMARATE REDUCTASE FLAVOPROTEIN SUBUNIT"/>
    <property type="match status" value="1"/>
</dbReference>
<evidence type="ECO:0000256" key="6">
    <source>
        <dbReference type="ARBA" id="ARBA00022630"/>
    </source>
</evidence>
<keyword evidence="5" id="KW-0813">Transport</keyword>
<evidence type="ECO:0000256" key="11">
    <source>
        <dbReference type="ARBA" id="ARBA00049220"/>
    </source>
</evidence>
<comment type="subcellular location">
    <subcellularLocation>
        <location evidence="2">Cell inner membrane</location>
        <topology evidence="2">Peripheral membrane protein</topology>
        <orientation evidence="2">Cytoplasmic side</orientation>
    </subcellularLocation>
</comment>
<dbReference type="GO" id="GO:0009061">
    <property type="term" value="P:anaerobic respiration"/>
    <property type="evidence" value="ECO:0007669"/>
    <property type="project" value="TreeGrafter"/>
</dbReference>
<dbReference type="GO" id="GO:0050660">
    <property type="term" value="F:flavin adenine dinucleotide binding"/>
    <property type="evidence" value="ECO:0007669"/>
    <property type="project" value="UniProtKB-ARBA"/>
</dbReference>
<keyword evidence="10" id="KW-0472">Membrane</keyword>
<dbReference type="InterPro" id="IPR015939">
    <property type="entry name" value="Fum_Rdtase/Succ_DH_flav-like_C"/>
</dbReference>